<protein>
    <submittedName>
        <fullName evidence="6 7">ABC transporter ATP-binding protein</fullName>
    </submittedName>
</protein>
<organism evidence="6 8">
    <name type="scientific">Finegoldia magna</name>
    <name type="common">Peptostreptococcus magnus</name>
    <dbReference type="NCBI Taxonomy" id="1260"/>
    <lineage>
        <taxon>Bacteria</taxon>
        <taxon>Bacillati</taxon>
        <taxon>Bacillota</taxon>
        <taxon>Tissierellia</taxon>
        <taxon>Tissierellales</taxon>
        <taxon>Peptoniphilaceae</taxon>
        <taxon>Finegoldia</taxon>
    </lineage>
</organism>
<evidence type="ECO:0000259" key="5">
    <source>
        <dbReference type="PROSITE" id="PS50893"/>
    </source>
</evidence>
<dbReference type="InterPro" id="IPR003593">
    <property type="entry name" value="AAA+_ATPase"/>
</dbReference>
<sequence>MLLEIKDITKVYGEHENKVKALDRISLQFNEGEFVSVMGSSGSGKTTLLNCISSIDKPTSGDILINGKSLINLDSDQLAEYRAKNISFIFQSYNLITNLTVYENIILPLQISKKNIKDNQKRIDDIMSRLAIKELKSKFPNQLSGGQQQRVATARAIINSTNILIADEPTGALDSSNSDKLMHLLRELNKEIKLSILMVTHDPLAAKYSSKVIFLSDGRIIDQLIRQDEDDDSKFLEKIIEKQKYIDQEVK</sequence>
<keyword evidence="3" id="KW-0547">Nucleotide-binding</keyword>
<feature type="domain" description="ABC transporter" evidence="5">
    <location>
        <begin position="3"/>
        <end position="242"/>
    </location>
</feature>
<dbReference type="GO" id="GO:0016887">
    <property type="term" value="F:ATP hydrolysis activity"/>
    <property type="evidence" value="ECO:0007669"/>
    <property type="project" value="InterPro"/>
</dbReference>
<dbReference type="GO" id="GO:0022857">
    <property type="term" value="F:transmembrane transporter activity"/>
    <property type="evidence" value="ECO:0007669"/>
    <property type="project" value="UniProtKB-ARBA"/>
</dbReference>
<dbReference type="Proteomes" id="UP000215413">
    <property type="component" value="Unassembled WGS sequence"/>
</dbReference>
<dbReference type="Pfam" id="PF00005">
    <property type="entry name" value="ABC_tran"/>
    <property type="match status" value="1"/>
</dbReference>
<dbReference type="EMBL" id="NDYC01000023">
    <property type="protein sequence ID" value="OXZ27236.1"/>
    <property type="molecule type" value="Genomic_DNA"/>
</dbReference>
<name>A0A233V4B0_FINMA</name>
<evidence type="ECO:0000313" key="6">
    <source>
        <dbReference type="EMBL" id="OXZ27236.1"/>
    </source>
</evidence>
<dbReference type="InterPro" id="IPR017911">
    <property type="entry name" value="MacB-like_ATP-bd"/>
</dbReference>
<evidence type="ECO:0000313" key="9">
    <source>
        <dbReference type="Proteomes" id="UP000235723"/>
    </source>
</evidence>
<evidence type="ECO:0000313" key="8">
    <source>
        <dbReference type="Proteomes" id="UP000215413"/>
    </source>
</evidence>
<dbReference type="Proteomes" id="UP000235723">
    <property type="component" value="Unassembled WGS sequence"/>
</dbReference>
<reference evidence="6" key="1">
    <citation type="journal article" date="2017" name="J. Clin. Microbiol.">
        <title>Finegoldia magna Isolated from Orthopedic Joint Implant-Associated Infections.</title>
        <authorList>
            <person name="Soderquist B."/>
            <person name="Bjorklund S."/>
            <person name="Hellmark B."/>
            <person name="Jensen A."/>
            <person name="Bruggemann H."/>
        </authorList>
    </citation>
    <scope>NUCLEOTIDE SEQUENCE</scope>
    <source>
        <strain evidence="6">CCUG 54800</strain>
    </source>
</reference>
<comment type="caution">
    <text evidence="6">The sequence shown here is derived from an EMBL/GenBank/DDBJ whole genome shotgun (WGS) entry which is preliminary data.</text>
</comment>
<evidence type="ECO:0000256" key="4">
    <source>
        <dbReference type="ARBA" id="ARBA00022840"/>
    </source>
</evidence>
<dbReference type="AlphaFoldDB" id="A0A233V4B0"/>
<proteinExistence type="inferred from homology"/>
<evidence type="ECO:0000256" key="3">
    <source>
        <dbReference type="ARBA" id="ARBA00022741"/>
    </source>
</evidence>
<dbReference type="PROSITE" id="PS50893">
    <property type="entry name" value="ABC_TRANSPORTER_2"/>
    <property type="match status" value="1"/>
</dbReference>
<dbReference type="SMART" id="SM00382">
    <property type="entry name" value="AAA"/>
    <property type="match status" value="1"/>
</dbReference>
<evidence type="ECO:0000313" key="7">
    <source>
        <dbReference type="EMBL" id="PMC60264.1"/>
    </source>
</evidence>
<comment type="similarity">
    <text evidence="1">Belongs to the ABC transporter superfamily.</text>
</comment>
<dbReference type="PANTHER" id="PTHR42798:SF7">
    <property type="entry name" value="ALPHA-D-RIBOSE 1-METHYLPHOSPHONATE 5-TRIPHOSPHATE SYNTHASE SUBUNIT PHNL"/>
    <property type="match status" value="1"/>
</dbReference>
<dbReference type="GO" id="GO:0098796">
    <property type="term" value="C:membrane protein complex"/>
    <property type="evidence" value="ECO:0007669"/>
    <property type="project" value="UniProtKB-ARBA"/>
</dbReference>
<dbReference type="Gene3D" id="3.40.50.300">
    <property type="entry name" value="P-loop containing nucleotide triphosphate hydrolases"/>
    <property type="match status" value="1"/>
</dbReference>
<dbReference type="InterPro" id="IPR027417">
    <property type="entry name" value="P-loop_NTPase"/>
</dbReference>
<dbReference type="InterPro" id="IPR003439">
    <property type="entry name" value="ABC_transporter-like_ATP-bd"/>
</dbReference>
<keyword evidence="2" id="KW-0813">Transport</keyword>
<keyword evidence="4 6" id="KW-0067">ATP-binding</keyword>
<dbReference type="FunFam" id="3.40.50.300:FF:000032">
    <property type="entry name" value="Export ABC transporter ATP-binding protein"/>
    <property type="match status" value="1"/>
</dbReference>
<gene>
    <name evidence="6" type="ORF">B9N49_05330</name>
    <name evidence="7" type="ORF">CJ208_04085</name>
</gene>
<reference evidence="8" key="2">
    <citation type="submission" date="2017-04" db="EMBL/GenBank/DDBJ databases">
        <title>Finegoldia magna isolated from orthopedic joint implant-associated infections.</title>
        <authorList>
            <person name="Bjorklund S."/>
            <person name="Bruggemann H."/>
            <person name="Jensen A."/>
            <person name="Hellmark B."/>
            <person name="Soderquist B."/>
        </authorList>
    </citation>
    <scope>NUCLEOTIDE SEQUENCE [LARGE SCALE GENOMIC DNA]</scope>
    <source>
        <strain evidence="8">CCUG 54800</strain>
    </source>
</reference>
<accession>A0A233V4B0</accession>
<dbReference type="SUPFAM" id="SSF52540">
    <property type="entry name" value="P-loop containing nucleoside triphosphate hydrolases"/>
    <property type="match status" value="1"/>
</dbReference>
<dbReference type="PANTHER" id="PTHR42798">
    <property type="entry name" value="LIPOPROTEIN-RELEASING SYSTEM ATP-BINDING PROTEIN LOLD"/>
    <property type="match status" value="1"/>
</dbReference>
<dbReference type="CDD" id="cd03255">
    <property type="entry name" value="ABC_MJ0796_LolCDE_FtsE"/>
    <property type="match status" value="1"/>
</dbReference>
<evidence type="ECO:0000256" key="2">
    <source>
        <dbReference type="ARBA" id="ARBA00022448"/>
    </source>
</evidence>
<dbReference type="GO" id="GO:0005524">
    <property type="term" value="F:ATP binding"/>
    <property type="evidence" value="ECO:0007669"/>
    <property type="project" value="UniProtKB-KW"/>
</dbReference>
<evidence type="ECO:0000256" key="1">
    <source>
        <dbReference type="ARBA" id="ARBA00005417"/>
    </source>
</evidence>
<reference evidence="7 9" key="3">
    <citation type="submission" date="2017-09" db="EMBL/GenBank/DDBJ databases">
        <title>Bacterial strain isolated from the female urinary microbiota.</title>
        <authorList>
            <person name="Thomas-White K."/>
            <person name="Kumar N."/>
            <person name="Forster S."/>
            <person name="Putonti C."/>
            <person name="Lawley T."/>
            <person name="Wolfe A.J."/>
        </authorList>
    </citation>
    <scope>NUCLEOTIDE SEQUENCE [LARGE SCALE GENOMIC DNA]</scope>
    <source>
        <strain evidence="7 9">UMB0115</strain>
    </source>
</reference>
<dbReference type="EMBL" id="PNHD01000004">
    <property type="protein sequence ID" value="PMC60264.1"/>
    <property type="molecule type" value="Genomic_DNA"/>
</dbReference>
<dbReference type="RefSeq" id="WP_094205849.1">
    <property type="nucleotide sequence ID" value="NZ_NDYC01000023.1"/>
</dbReference>